<reference evidence="2 3" key="1">
    <citation type="submission" date="2017-11" db="EMBL/GenBank/DDBJ databases">
        <title>Complete genome of a free-living desiccation-tolerant cyanobacterium and its photosynthetic adaptation to extreme terrestrial habitat.</title>
        <authorList>
            <person name="Shang J."/>
        </authorList>
    </citation>
    <scope>NUCLEOTIDE SEQUENCE [LARGE SCALE GENOMIC DNA]</scope>
    <source>
        <strain evidence="2 3">CCNUN1</strain>
    </source>
</reference>
<accession>A0A2K8STH6</accession>
<feature type="region of interest" description="Disordered" evidence="1">
    <location>
        <begin position="28"/>
        <end position="52"/>
    </location>
</feature>
<name>A0A2K8STH6_9NOSO</name>
<feature type="compositionally biased region" description="Polar residues" evidence="1">
    <location>
        <begin position="36"/>
        <end position="46"/>
    </location>
</feature>
<dbReference type="OrthoDB" id="526651at2"/>
<evidence type="ECO:0000313" key="3">
    <source>
        <dbReference type="Proteomes" id="UP000232003"/>
    </source>
</evidence>
<proteinExistence type="predicted"/>
<protein>
    <submittedName>
        <fullName evidence="2">Uncharacterized protein</fullName>
    </submittedName>
</protein>
<dbReference type="AlphaFoldDB" id="A0A2K8STH6"/>
<organism evidence="2 3">
    <name type="scientific">Nostoc flagelliforme CCNUN1</name>
    <dbReference type="NCBI Taxonomy" id="2038116"/>
    <lineage>
        <taxon>Bacteria</taxon>
        <taxon>Bacillati</taxon>
        <taxon>Cyanobacteriota</taxon>
        <taxon>Cyanophyceae</taxon>
        <taxon>Nostocales</taxon>
        <taxon>Nostocaceae</taxon>
        <taxon>Nostoc</taxon>
    </lineage>
</organism>
<evidence type="ECO:0000313" key="2">
    <source>
        <dbReference type="EMBL" id="AUB38769.1"/>
    </source>
</evidence>
<dbReference type="KEGG" id="nfl:COO91_04744"/>
<dbReference type="EMBL" id="CP024785">
    <property type="protein sequence ID" value="AUB38769.1"/>
    <property type="molecule type" value="Genomic_DNA"/>
</dbReference>
<evidence type="ECO:0000256" key="1">
    <source>
        <dbReference type="SAM" id="MobiDB-lite"/>
    </source>
</evidence>
<dbReference type="RefSeq" id="WP_157816557.1">
    <property type="nucleotide sequence ID" value="NZ_CAWNNC010000001.1"/>
</dbReference>
<dbReference type="Proteomes" id="UP000232003">
    <property type="component" value="Chromosome"/>
</dbReference>
<keyword evidence="3" id="KW-1185">Reference proteome</keyword>
<gene>
    <name evidence="2" type="ORF">COO91_04744</name>
</gene>
<sequence length="76" mass="8213">MSEKSSAQVNPSQLKTIDYQLGLAEPLPVPELPVDKSQQSQSGSQTLPPPRVTTGVAVAPMELVNSLIRCFKLTQH</sequence>